<keyword evidence="2" id="KW-0732">Signal</keyword>
<feature type="signal peptide" evidence="2">
    <location>
        <begin position="1"/>
        <end position="21"/>
    </location>
</feature>
<dbReference type="RefSeq" id="XP_007925960.1">
    <property type="nucleotide sequence ID" value="XM_007927769.1"/>
</dbReference>
<feature type="chain" id="PRO_5004030227" evidence="2">
    <location>
        <begin position="22"/>
        <end position="388"/>
    </location>
</feature>
<gene>
    <name evidence="3" type="ORF">MYCFIDRAFT_80249</name>
</gene>
<dbReference type="HOGENOM" id="CLU_712000_0_0_1"/>
<dbReference type="OrthoDB" id="423918at2759"/>
<feature type="region of interest" description="Disordered" evidence="1">
    <location>
        <begin position="195"/>
        <end position="323"/>
    </location>
</feature>
<feature type="compositionally biased region" description="Basic and acidic residues" evidence="1">
    <location>
        <begin position="353"/>
        <end position="363"/>
    </location>
</feature>
<proteinExistence type="predicted"/>
<evidence type="ECO:0000313" key="4">
    <source>
        <dbReference type="Proteomes" id="UP000016932"/>
    </source>
</evidence>
<name>M2YY71_PSEFD</name>
<dbReference type="GeneID" id="19341686"/>
<reference evidence="3 4" key="1">
    <citation type="journal article" date="2012" name="PLoS Pathog.">
        <title>Diverse lifestyles and strategies of plant pathogenesis encoded in the genomes of eighteen Dothideomycetes fungi.</title>
        <authorList>
            <person name="Ohm R.A."/>
            <person name="Feau N."/>
            <person name="Henrissat B."/>
            <person name="Schoch C.L."/>
            <person name="Horwitz B.A."/>
            <person name="Barry K.W."/>
            <person name="Condon B.J."/>
            <person name="Copeland A.C."/>
            <person name="Dhillon B."/>
            <person name="Glaser F."/>
            <person name="Hesse C.N."/>
            <person name="Kosti I."/>
            <person name="LaButti K."/>
            <person name="Lindquist E.A."/>
            <person name="Lucas S."/>
            <person name="Salamov A.A."/>
            <person name="Bradshaw R.E."/>
            <person name="Ciuffetti L."/>
            <person name="Hamelin R.C."/>
            <person name="Kema G.H.J."/>
            <person name="Lawrence C."/>
            <person name="Scott J.A."/>
            <person name="Spatafora J.W."/>
            <person name="Turgeon B.G."/>
            <person name="de Wit P.J.G.M."/>
            <person name="Zhong S."/>
            <person name="Goodwin S.B."/>
            <person name="Grigoriev I.V."/>
        </authorList>
    </citation>
    <scope>NUCLEOTIDE SEQUENCE [LARGE SCALE GENOMIC DNA]</scope>
    <source>
        <strain evidence="3 4">CIRAD86</strain>
    </source>
</reference>
<accession>M2YY71</accession>
<dbReference type="AlphaFoldDB" id="M2YY71"/>
<evidence type="ECO:0000256" key="2">
    <source>
        <dbReference type="SAM" id="SignalP"/>
    </source>
</evidence>
<dbReference type="EMBL" id="KB446558">
    <property type="protein sequence ID" value="EME82610.1"/>
    <property type="molecule type" value="Genomic_DNA"/>
</dbReference>
<protein>
    <submittedName>
        <fullName evidence="3">Uncharacterized protein</fullName>
    </submittedName>
</protein>
<sequence length="388" mass="43071">MRFASLIVSAFLAVLPFATTAQWNDFYADGGPSIATPEDANLEYEVYYEGVLNRLTGCTVKRGRYMTDAMIHASTMLGLVTKLREGKRSVSSHDGRMFDLEGSSKITSEELLQLEERYFGKLSKERQDTITIGDQIFEWCNEYETNCEVYGRGASQTLAGISSRQALQNADNYAFYVADVALAFADGMNELERRRQGEVEASWPSSIESTARPDKLSNDIIPSERTQTEPDVTTPREDEPPASADDTTITHLSDDSESLTDVSQTQSDNGGLTDTPRDDHQNRVDAFTDDTVAHLPSSTDVSGTHSDDDEPTNTLPNSQQNRVDPLIGESMNEYPGYLRSILNRFGVFRKRKYADGRGNDRISQEAPDTSSEGVRTTSMADEVGREEL</sequence>
<evidence type="ECO:0000313" key="3">
    <source>
        <dbReference type="EMBL" id="EME82610.1"/>
    </source>
</evidence>
<organism evidence="3 4">
    <name type="scientific">Pseudocercospora fijiensis (strain CIRAD86)</name>
    <name type="common">Black leaf streak disease fungus</name>
    <name type="synonym">Mycosphaerella fijiensis</name>
    <dbReference type="NCBI Taxonomy" id="383855"/>
    <lineage>
        <taxon>Eukaryota</taxon>
        <taxon>Fungi</taxon>
        <taxon>Dikarya</taxon>
        <taxon>Ascomycota</taxon>
        <taxon>Pezizomycotina</taxon>
        <taxon>Dothideomycetes</taxon>
        <taxon>Dothideomycetidae</taxon>
        <taxon>Mycosphaerellales</taxon>
        <taxon>Mycosphaerellaceae</taxon>
        <taxon>Pseudocercospora</taxon>
    </lineage>
</organism>
<keyword evidence="4" id="KW-1185">Reference proteome</keyword>
<feature type="region of interest" description="Disordered" evidence="1">
    <location>
        <begin position="353"/>
        <end position="388"/>
    </location>
</feature>
<dbReference type="Proteomes" id="UP000016932">
    <property type="component" value="Unassembled WGS sequence"/>
</dbReference>
<dbReference type="KEGG" id="pfj:MYCFIDRAFT_80249"/>
<feature type="compositionally biased region" description="Polar residues" evidence="1">
    <location>
        <begin position="259"/>
        <end position="272"/>
    </location>
</feature>
<feature type="compositionally biased region" description="Polar residues" evidence="1">
    <location>
        <begin position="312"/>
        <end position="322"/>
    </location>
</feature>
<feature type="compositionally biased region" description="Polar residues" evidence="1">
    <location>
        <begin position="366"/>
        <end position="379"/>
    </location>
</feature>
<evidence type="ECO:0000256" key="1">
    <source>
        <dbReference type="SAM" id="MobiDB-lite"/>
    </source>
</evidence>
<dbReference type="VEuPathDB" id="FungiDB:MYCFIDRAFT_80249"/>